<dbReference type="InterPro" id="IPR054502">
    <property type="entry name" value="bHLH-TF_ACT-like_plant"/>
</dbReference>
<evidence type="ECO:0000259" key="5">
    <source>
        <dbReference type="PROSITE" id="PS50888"/>
    </source>
</evidence>
<keyword evidence="3" id="KW-0804">Transcription</keyword>
<dbReference type="Gene3D" id="4.10.280.10">
    <property type="entry name" value="Helix-loop-helix DNA-binding domain"/>
    <property type="match status" value="1"/>
</dbReference>
<dbReference type="InterPro" id="IPR011598">
    <property type="entry name" value="bHLH_dom"/>
</dbReference>
<keyword evidence="2" id="KW-0805">Transcription regulation</keyword>
<proteinExistence type="predicted"/>
<dbReference type="EMBL" id="JAYKXN010000001">
    <property type="protein sequence ID" value="KAK7317792.1"/>
    <property type="molecule type" value="Genomic_DNA"/>
</dbReference>
<dbReference type="CDD" id="cd04873">
    <property type="entry name" value="ACT_UUR-ACR-like"/>
    <property type="match status" value="1"/>
</dbReference>
<dbReference type="PANTHER" id="PTHR31945">
    <property type="entry name" value="TRANSCRIPTION FACTOR SCREAM2-RELATED"/>
    <property type="match status" value="1"/>
</dbReference>
<dbReference type="Pfam" id="PF00010">
    <property type="entry name" value="HLH"/>
    <property type="match status" value="1"/>
</dbReference>
<dbReference type="InterPro" id="IPR036638">
    <property type="entry name" value="HLH_DNA-bd_sf"/>
</dbReference>
<sequence>MELSQLGFLEELAVAPTRDTWNTLSTGFSDLFPNTSWSTFDSFIENPSFAAAFSTPNDHEFQCPYSNQVASSAAAYPFCDDGFTMPELDTKNDDPIAPLVEGHEEKKILCCKVEEQQQCTAEIPVFKIGMCCDNDDDDDVVGGRKKPPKCKKLQGQPSKNLMAERRRRKRLNDRLSMLRSIVPKISKMDRTSILGDAIDYMKELLERIDKFQEEEGEESTSQINLLGISKELKPNEAIVRNSHKFDVERRDQDTRISICCATKPGLLLSTVNTLEALGLEIQQCVVSSFNDFAMEASCSEVAEQRSCISPEEIKQALFSNAGFGGRCI</sequence>
<comment type="caution">
    <text evidence="6">The sequence shown here is derived from an EMBL/GenBank/DDBJ whole genome shotgun (WGS) entry which is preliminary data.</text>
</comment>
<evidence type="ECO:0000313" key="6">
    <source>
        <dbReference type="EMBL" id="KAK7317792.1"/>
    </source>
</evidence>
<evidence type="ECO:0000256" key="4">
    <source>
        <dbReference type="ARBA" id="ARBA00023242"/>
    </source>
</evidence>
<organism evidence="6 7">
    <name type="scientific">Clitoria ternatea</name>
    <name type="common">Butterfly pea</name>
    <dbReference type="NCBI Taxonomy" id="43366"/>
    <lineage>
        <taxon>Eukaryota</taxon>
        <taxon>Viridiplantae</taxon>
        <taxon>Streptophyta</taxon>
        <taxon>Embryophyta</taxon>
        <taxon>Tracheophyta</taxon>
        <taxon>Spermatophyta</taxon>
        <taxon>Magnoliopsida</taxon>
        <taxon>eudicotyledons</taxon>
        <taxon>Gunneridae</taxon>
        <taxon>Pentapetalae</taxon>
        <taxon>rosids</taxon>
        <taxon>fabids</taxon>
        <taxon>Fabales</taxon>
        <taxon>Fabaceae</taxon>
        <taxon>Papilionoideae</taxon>
        <taxon>50 kb inversion clade</taxon>
        <taxon>NPAAA clade</taxon>
        <taxon>indigoferoid/millettioid clade</taxon>
        <taxon>Phaseoleae</taxon>
        <taxon>Clitoria</taxon>
    </lineage>
</organism>
<dbReference type="SUPFAM" id="SSF47459">
    <property type="entry name" value="HLH, helix-loop-helix DNA-binding domain"/>
    <property type="match status" value="1"/>
</dbReference>
<dbReference type="InterPro" id="IPR051358">
    <property type="entry name" value="TF_AMS/ICE1/BHLH6-like"/>
</dbReference>
<evidence type="ECO:0000256" key="3">
    <source>
        <dbReference type="ARBA" id="ARBA00023163"/>
    </source>
</evidence>
<dbReference type="PANTHER" id="PTHR31945:SF15">
    <property type="entry name" value="TRANSCRIPTION FACTOR BHLH61-RELATED"/>
    <property type="match status" value="1"/>
</dbReference>
<feature type="domain" description="BHLH" evidence="5">
    <location>
        <begin position="155"/>
        <end position="204"/>
    </location>
</feature>
<gene>
    <name evidence="6" type="ORF">RJT34_02322</name>
</gene>
<keyword evidence="7" id="KW-1185">Reference proteome</keyword>
<evidence type="ECO:0000313" key="7">
    <source>
        <dbReference type="Proteomes" id="UP001359559"/>
    </source>
</evidence>
<comment type="subcellular location">
    <subcellularLocation>
        <location evidence="1">Nucleus</location>
    </subcellularLocation>
</comment>
<protein>
    <recommendedName>
        <fullName evidence="5">BHLH domain-containing protein</fullName>
    </recommendedName>
</protein>
<name>A0AAN9Q0W1_CLITE</name>
<dbReference type="AlphaFoldDB" id="A0AAN9Q0W1"/>
<dbReference type="GO" id="GO:0003700">
    <property type="term" value="F:DNA-binding transcription factor activity"/>
    <property type="evidence" value="ECO:0007669"/>
    <property type="project" value="TreeGrafter"/>
</dbReference>
<dbReference type="Proteomes" id="UP001359559">
    <property type="component" value="Unassembled WGS sequence"/>
</dbReference>
<keyword evidence="4" id="KW-0539">Nucleus</keyword>
<accession>A0AAN9Q0W1</accession>
<evidence type="ECO:0000256" key="2">
    <source>
        <dbReference type="ARBA" id="ARBA00023015"/>
    </source>
</evidence>
<dbReference type="GO" id="GO:0043565">
    <property type="term" value="F:sequence-specific DNA binding"/>
    <property type="evidence" value="ECO:0007669"/>
    <property type="project" value="TreeGrafter"/>
</dbReference>
<dbReference type="GO" id="GO:0046983">
    <property type="term" value="F:protein dimerization activity"/>
    <property type="evidence" value="ECO:0007669"/>
    <property type="project" value="InterPro"/>
</dbReference>
<evidence type="ECO:0000256" key="1">
    <source>
        <dbReference type="ARBA" id="ARBA00004123"/>
    </source>
</evidence>
<dbReference type="PROSITE" id="PS50888">
    <property type="entry name" value="BHLH"/>
    <property type="match status" value="1"/>
</dbReference>
<dbReference type="Pfam" id="PF22754">
    <property type="entry name" value="bHLH-TF_ACT-like_plant"/>
    <property type="match status" value="1"/>
</dbReference>
<dbReference type="SMART" id="SM00353">
    <property type="entry name" value="HLH"/>
    <property type="match status" value="1"/>
</dbReference>
<dbReference type="GO" id="GO:0005634">
    <property type="term" value="C:nucleus"/>
    <property type="evidence" value="ECO:0007669"/>
    <property type="project" value="UniProtKB-SubCell"/>
</dbReference>
<reference evidence="6 7" key="1">
    <citation type="submission" date="2024-01" db="EMBL/GenBank/DDBJ databases">
        <title>The genomes of 5 underutilized Papilionoideae crops provide insights into root nodulation and disease resistance.</title>
        <authorList>
            <person name="Yuan L."/>
        </authorList>
    </citation>
    <scope>NUCLEOTIDE SEQUENCE [LARGE SCALE GENOMIC DNA]</scope>
    <source>
        <strain evidence="6">LY-2023</strain>
        <tissue evidence="6">Leaf</tissue>
    </source>
</reference>